<sequence>MTVLFELTCRRRSFSPMLSSTVWTVSLTGIVICPQAIATRVQEQLPFMCTESIVMKLVAKGVSRQEAHEQSAPYHTRVPVRVPVSSMTFLINRIKAEEFLRRSGLTLIPKVVCSNLSFTSAVGLKLWNTTVTQKAQQRKRSSHIGRYSEVINNGAQVMSHMKYRTIRLIDTMKKLNAN</sequence>
<dbReference type="SUPFAM" id="SSF48557">
    <property type="entry name" value="L-aspartase-like"/>
    <property type="match status" value="1"/>
</dbReference>
<dbReference type="Proteomes" id="UP000321331">
    <property type="component" value="Unassembled WGS sequence"/>
</dbReference>
<dbReference type="InterPro" id="IPR008948">
    <property type="entry name" value="L-Aspartase-like"/>
</dbReference>
<evidence type="ECO:0000313" key="2">
    <source>
        <dbReference type="Proteomes" id="UP000321331"/>
    </source>
</evidence>
<accession>A0A5C6ST90</accession>
<dbReference type="GO" id="GO:0003824">
    <property type="term" value="F:catalytic activity"/>
    <property type="evidence" value="ECO:0007669"/>
    <property type="project" value="InterPro"/>
</dbReference>
<gene>
    <name evidence="1" type="ORF">FocTR4_00008697</name>
</gene>
<dbReference type="EMBL" id="VMNF01000009">
    <property type="protein sequence ID" value="TXC01159.1"/>
    <property type="molecule type" value="Genomic_DNA"/>
</dbReference>
<reference evidence="1 2" key="1">
    <citation type="submission" date="2019-07" db="EMBL/GenBank/DDBJ databases">
        <title>The First High-Quality Draft Genome Sequence of the Causal Agent of the Current Panama Disease Epidemic.</title>
        <authorList>
            <person name="Warmington R.J."/>
            <person name="Kay W."/>
            <person name="Jeffries A."/>
            <person name="Bebber D."/>
            <person name="Moore K."/>
            <person name="Studholme D.J."/>
        </authorList>
    </citation>
    <scope>NUCLEOTIDE SEQUENCE [LARGE SCALE GENOMIC DNA]</scope>
    <source>
        <strain evidence="1 2">TR4</strain>
    </source>
</reference>
<organism evidence="1 2">
    <name type="scientific">Fusarium oxysporum f. sp. cubense</name>
    <dbReference type="NCBI Taxonomy" id="61366"/>
    <lineage>
        <taxon>Eukaryota</taxon>
        <taxon>Fungi</taxon>
        <taxon>Dikarya</taxon>
        <taxon>Ascomycota</taxon>
        <taxon>Pezizomycotina</taxon>
        <taxon>Sordariomycetes</taxon>
        <taxon>Hypocreomycetidae</taxon>
        <taxon>Hypocreales</taxon>
        <taxon>Nectriaceae</taxon>
        <taxon>Fusarium</taxon>
        <taxon>Fusarium oxysporum species complex</taxon>
    </lineage>
</organism>
<comment type="caution">
    <text evidence="1">The sequence shown here is derived from an EMBL/GenBank/DDBJ whole genome shotgun (WGS) entry which is preliminary data.</text>
</comment>
<protein>
    <submittedName>
        <fullName evidence="1">Uncharacterized protein</fullName>
    </submittedName>
</protein>
<evidence type="ECO:0000313" key="1">
    <source>
        <dbReference type="EMBL" id="TXC01159.1"/>
    </source>
</evidence>
<dbReference type="AlphaFoldDB" id="A0A5C6ST90"/>
<name>A0A5C6ST90_FUSOC</name>
<dbReference type="Gene3D" id="1.10.40.30">
    <property type="entry name" value="Fumarase/aspartase (C-terminal domain)"/>
    <property type="match status" value="1"/>
</dbReference>
<proteinExistence type="predicted"/>